<feature type="signal peptide" evidence="2">
    <location>
        <begin position="1"/>
        <end position="22"/>
    </location>
</feature>
<feature type="compositionally biased region" description="Polar residues" evidence="1">
    <location>
        <begin position="106"/>
        <end position="119"/>
    </location>
</feature>
<keyword evidence="2" id="KW-0732">Signal</keyword>
<sequence>MATEKIRFLCLIALVLVIGSDGAPKKSKRGGEQTPQTVYDQKQTGDYNIQLHLKDFQIIAVLGDDTANFGDYDYSYDYSDFTIKPATHKPTESPISSSPLPPIPSTTYKPTTASSSTKPPYQPYPFIHPSSEKPAKDPPKPEEKPSTSSKPLVHDKPFVSEKPLVQEKPFINENVPLIVAKPLINEKPLINDKPLEPQIEISVNSSAVALNTTQKNSKLDDFSAPGRIKVQIIETPTPVQIGVVPGEDLADQNETLPQGEILHFKRCAQGFTRDKRGRCRRVRRPGNVQPQLSYGFSRLASNLASRFRQTSEESSASSSESKED</sequence>
<feature type="chain" id="PRO_5040470772" evidence="2">
    <location>
        <begin position="23"/>
        <end position="324"/>
    </location>
</feature>
<feature type="compositionally biased region" description="Basic and acidic residues" evidence="1">
    <location>
        <begin position="130"/>
        <end position="145"/>
    </location>
</feature>
<evidence type="ECO:0000313" key="3">
    <source>
        <dbReference type="EMBL" id="CAH1101685.1"/>
    </source>
</evidence>
<dbReference type="OrthoDB" id="6700395at2759"/>
<reference evidence="3" key="1">
    <citation type="submission" date="2022-01" db="EMBL/GenBank/DDBJ databases">
        <authorList>
            <person name="King R."/>
        </authorList>
    </citation>
    <scope>NUCLEOTIDE SEQUENCE</scope>
</reference>
<feature type="region of interest" description="Disordered" evidence="1">
    <location>
        <begin position="305"/>
        <end position="324"/>
    </location>
</feature>
<evidence type="ECO:0000256" key="1">
    <source>
        <dbReference type="SAM" id="MobiDB-lite"/>
    </source>
</evidence>
<dbReference type="Proteomes" id="UP001153636">
    <property type="component" value="Chromosome 11"/>
</dbReference>
<evidence type="ECO:0000256" key="2">
    <source>
        <dbReference type="SAM" id="SignalP"/>
    </source>
</evidence>
<feature type="compositionally biased region" description="Low complexity" evidence="1">
    <location>
        <begin position="312"/>
        <end position="324"/>
    </location>
</feature>
<dbReference type="AlphaFoldDB" id="A0A9P0CLH0"/>
<gene>
    <name evidence="3" type="ORF">PSYICH_LOCUS2502</name>
</gene>
<evidence type="ECO:0000313" key="4">
    <source>
        <dbReference type="Proteomes" id="UP001153636"/>
    </source>
</evidence>
<proteinExistence type="predicted"/>
<organism evidence="3 4">
    <name type="scientific">Psylliodes chrysocephalus</name>
    <dbReference type="NCBI Taxonomy" id="3402493"/>
    <lineage>
        <taxon>Eukaryota</taxon>
        <taxon>Metazoa</taxon>
        <taxon>Ecdysozoa</taxon>
        <taxon>Arthropoda</taxon>
        <taxon>Hexapoda</taxon>
        <taxon>Insecta</taxon>
        <taxon>Pterygota</taxon>
        <taxon>Neoptera</taxon>
        <taxon>Endopterygota</taxon>
        <taxon>Coleoptera</taxon>
        <taxon>Polyphaga</taxon>
        <taxon>Cucujiformia</taxon>
        <taxon>Chrysomeloidea</taxon>
        <taxon>Chrysomelidae</taxon>
        <taxon>Galerucinae</taxon>
        <taxon>Alticini</taxon>
        <taxon>Psylliodes</taxon>
    </lineage>
</organism>
<name>A0A9P0CLH0_9CUCU</name>
<protein>
    <submittedName>
        <fullName evidence="3">Uncharacterized protein</fullName>
    </submittedName>
</protein>
<dbReference type="EMBL" id="OV651823">
    <property type="protein sequence ID" value="CAH1101685.1"/>
    <property type="molecule type" value="Genomic_DNA"/>
</dbReference>
<feature type="region of interest" description="Disordered" evidence="1">
    <location>
        <begin position="88"/>
        <end position="157"/>
    </location>
</feature>
<accession>A0A9P0CLH0</accession>
<keyword evidence="4" id="KW-1185">Reference proteome</keyword>